<dbReference type="GO" id="GO:0003924">
    <property type="term" value="F:GTPase activity"/>
    <property type="evidence" value="ECO:0007669"/>
    <property type="project" value="InterPro"/>
</dbReference>
<keyword evidence="1" id="KW-0547">Nucleotide-binding</keyword>
<dbReference type="AlphaFoldDB" id="A0A0R3WC00"/>
<reference evidence="5" key="1">
    <citation type="submission" date="2017-02" db="UniProtKB">
        <authorList>
            <consortium name="WormBaseParasite"/>
        </authorList>
    </citation>
    <scope>IDENTIFICATION</scope>
</reference>
<dbReference type="PRINTS" id="PR00449">
    <property type="entry name" value="RASTRNSFRMNG"/>
</dbReference>
<dbReference type="NCBIfam" id="TIGR00231">
    <property type="entry name" value="small_GTP"/>
    <property type="match status" value="1"/>
</dbReference>
<dbReference type="EMBL" id="UYRS01018746">
    <property type="protein sequence ID" value="VDK39746.1"/>
    <property type="molecule type" value="Genomic_DNA"/>
</dbReference>
<dbReference type="PROSITE" id="PS51419">
    <property type="entry name" value="RAB"/>
    <property type="match status" value="1"/>
</dbReference>
<evidence type="ECO:0000256" key="1">
    <source>
        <dbReference type="ARBA" id="ARBA00022741"/>
    </source>
</evidence>
<name>A0A0R3WC00_TAEAS</name>
<dbReference type="InterPro" id="IPR001806">
    <property type="entry name" value="Small_GTPase"/>
</dbReference>
<dbReference type="PANTHER" id="PTHR24072">
    <property type="entry name" value="RHO FAMILY GTPASE"/>
    <property type="match status" value="1"/>
</dbReference>
<dbReference type="InterPro" id="IPR027417">
    <property type="entry name" value="P-loop_NTPase"/>
</dbReference>
<dbReference type="PROSITE" id="PS51420">
    <property type="entry name" value="RHO"/>
    <property type="match status" value="1"/>
</dbReference>
<sequence length="226" mass="25133">MATSEAEKDQILTIKCVVVGDERVGKSCFIARLSGRSFHSQYCPTMVNLTPVRTMREGRLMLIDCWDTPGGHHLQNIRRLAYQGTHIFAVCFSVVMPESFENVCTKWMKEIRELGPPNTAVILIGLQGDLRGDEEVNRQLHEQGLQSPTPDACAALAESIGALKYFECSSKMQTGFCDVLEELKTAISNPIRIVRRVSVAHSSRGTVTDADVLHKVRKSLPRTSET</sequence>
<evidence type="ECO:0000313" key="5">
    <source>
        <dbReference type="WBParaSite" id="TASK_0000819701-mRNA-1"/>
    </source>
</evidence>
<proteinExistence type="predicted"/>
<dbReference type="SMART" id="SM00175">
    <property type="entry name" value="RAB"/>
    <property type="match status" value="1"/>
</dbReference>
<protein>
    <submittedName>
        <fullName evidence="5">Ras family protein</fullName>
    </submittedName>
</protein>
<dbReference type="Proteomes" id="UP000282613">
    <property type="component" value="Unassembled WGS sequence"/>
</dbReference>
<evidence type="ECO:0000256" key="2">
    <source>
        <dbReference type="ARBA" id="ARBA00023134"/>
    </source>
</evidence>
<evidence type="ECO:0000313" key="3">
    <source>
        <dbReference type="EMBL" id="VDK39746.1"/>
    </source>
</evidence>
<dbReference type="SMART" id="SM00173">
    <property type="entry name" value="RAS"/>
    <property type="match status" value="1"/>
</dbReference>
<dbReference type="GO" id="GO:0005525">
    <property type="term" value="F:GTP binding"/>
    <property type="evidence" value="ECO:0007669"/>
    <property type="project" value="UniProtKB-KW"/>
</dbReference>
<evidence type="ECO:0000313" key="4">
    <source>
        <dbReference type="Proteomes" id="UP000282613"/>
    </source>
</evidence>
<dbReference type="Pfam" id="PF00071">
    <property type="entry name" value="Ras"/>
    <property type="match status" value="1"/>
</dbReference>
<accession>A0A0R3WC00</accession>
<dbReference type="SMART" id="SM00174">
    <property type="entry name" value="RHO"/>
    <property type="match status" value="1"/>
</dbReference>
<dbReference type="OrthoDB" id="25896at2759"/>
<keyword evidence="2" id="KW-0342">GTP-binding</keyword>
<dbReference type="WBParaSite" id="TASK_0000819701-mRNA-1">
    <property type="protein sequence ID" value="TASK_0000819701-mRNA-1"/>
    <property type="gene ID" value="TASK_0000819701"/>
</dbReference>
<organism evidence="5">
    <name type="scientific">Taenia asiatica</name>
    <name type="common">Asian tapeworm</name>
    <dbReference type="NCBI Taxonomy" id="60517"/>
    <lineage>
        <taxon>Eukaryota</taxon>
        <taxon>Metazoa</taxon>
        <taxon>Spiralia</taxon>
        <taxon>Lophotrochozoa</taxon>
        <taxon>Platyhelminthes</taxon>
        <taxon>Cestoda</taxon>
        <taxon>Eucestoda</taxon>
        <taxon>Cyclophyllidea</taxon>
        <taxon>Taeniidae</taxon>
        <taxon>Taenia</taxon>
    </lineage>
</organism>
<dbReference type="InterPro" id="IPR003578">
    <property type="entry name" value="Small_GTPase_Rho"/>
</dbReference>
<dbReference type="Gene3D" id="3.40.50.300">
    <property type="entry name" value="P-loop containing nucleotide triphosphate hydrolases"/>
    <property type="match status" value="1"/>
</dbReference>
<gene>
    <name evidence="3" type="ORF">TASK_LOCUS8198</name>
</gene>
<dbReference type="GO" id="GO:0007264">
    <property type="term" value="P:small GTPase-mediated signal transduction"/>
    <property type="evidence" value="ECO:0007669"/>
    <property type="project" value="InterPro"/>
</dbReference>
<dbReference type="InterPro" id="IPR005225">
    <property type="entry name" value="Small_GTP-bd"/>
</dbReference>
<dbReference type="STRING" id="60517.A0A0R3WC00"/>
<keyword evidence="4" id="KW-1185">Reference proteome</keyword>
<dbReference type="SUPFAM" id="SSF52540">
    <property type="entry name" value="P-loop containing nucleoside triphosphate hydrolases"/>
    <property type="match status" value="1"/>
</dbReference>
<reference evidence="3 4" key="2">
    <citation type="submission" date="2018-11" db="EMBL/GenBank/DDBJ databases">
        <authorList>
            <consortium name="Pathogen Informatics"/>
        </authorList>
    </citation>
    <scope>NUCLEOTIDE SEQUENCE [LARGE SCALE GENOMIC DNA]</scope>
</reference>